<evidence type="ECO:0000256" key="1">
    <source>
        <dbReference type="ARBA" id="ARBA00023015"/>
    </source>
</evidence>
<organism evidence="4 5">
    <name type="scientific">Pseudooceanicola algae</name>
    <dbReference type="NCBI Taxonomy" id="1537215"/>
    <lineage>
        <taxon>Bacteria</taxon>
        <taxon>Pseudomonadati</taxon>
        <taxon>Pseudomonadota</taxon>
        <taxon>Alphaproteobacteria</taxon>
        <taxon>Rhodobacterales</taxon>
        <taxon>Paracoccaceae</taxon>
        <taxon>Pseudooceanicola</taxon>
    </lineage>
</organism>
<sequence>MQENRAIRVLPASSEVAEKIEAIYPELSDALRIFADFVLGSPMKVVQLSINDTVHASGVSVATANRFARRLGYDGYPQFRAEVVRAFEHVLAPVDRLRQQISEGSSIAERVSASFNEDIENMRDTLANLDMARVETLAREIVARDHVYALGFDNSAALSSIFAHRLAVAGVHVQTNPTGGGRLTAAREIARLPEGSIVMAIAFPRYIRDTVELAEVATLRGLTVVGITDTQSSPLAQVASWSIYLQARRTLGSTSDCAILAFLEALSVAIAALRPGADRASEEFADLGLPFIMGKVRD</sequence>
<evidence type="ECO:0000313" key="4">
    <source>
        <dbReference type="EMBL" id="QPM91533.1"/>
    </source>
</evidence>
<gene>
    <name evidence="4" type="primary">murR</name>
    <name evidence="4" type="ORF">PSAL_027870</name>
</gene>
<proteinExistence type="predicted"/>
<keyword evidence="1" id="KW-0805">Transcription regulation</keyword>
<evidence type="ECO:0000256" key="2">
    <source>
        <dbReference type="ARBA" id="ARBA00023125"/>
    </source>
</evidence>
<keyword evidence="3" id="KW-0804">Transcription</keyword>
<dbReference type="InterPro" id="IPR046348">
    <property type="entry name" value="SIS_dom_sf"/>
</dbReference>
<evidence type="ECO:0000256" key="3">
    <source>
        <dbReference type="ARBA" id="ARBA00023163"/>
    </source>
</evidence>
<reference evidence="4 5" key="1">
    <citation type="submission" date="2020-08" db="EMBL/GenBank/DDBJ databases">
        <title>Genome sequence of Rhodobacteraceae bacterium Lw-13e.</title>
        <authorList>
            <person name="Poehlein A."/>
            <person name="Wolter L."/>
            <person name="Daniel R."/>
            <person name="Brinkhoff T."/>
        </authorList>
    </citation>
    <scope>NUCLEOTIDE SEQUENCE [LARGE SCALE GENOMIC DNA]</scope>
    <source>
        <strain evidence="4 5">Lw-13e</strain>
    </source>
</reference>
<dbReference type="PROSITE" id="PS51071">
    <property type="entry name" value="HTH_RPIR"/>
    <property type="match status" value="1"/>
</dbReference>
<dbReference type="InterPro" id="IPR036388">
    <property type="entry name" value="WH-like_DNA-bd_sf"/>
</dbReference>
<dbReference type="Pfam" id="PF01380">
    <property type="entry name" value="SIS"/>
    <property type="match status" value="1"/>
</dbReference>
<keyword evidence="2" id="KW-0238">DNA-binding</keyword>
<dbReference type="Pfam" id="PF01418">
    <property type="entry name" value="HTH_6"/>
    <property type="match status" value="1"/>
</dbReference>
<dbReference type="Proteomes" id="UP000283786">
    <property type="component" value="Chromosome"/>
</dbReference>
<dbReference type="InterPro" id="IPR009057">
    <property type="entry name" value="Homeodomain-like_sf"/>
</dbReference>
<dbReference type="CDD" id="cd05013">
    <property type="entry name" value="SIS_RpiR"/>
    <property type="match status" value="1"/>
</dbReference>
<dbReference type="GO" id="GO:0003700">
    <property type="term" value="F:DNA-binding transcription factor activity"/>
    <property type="evidence" value="ECO:0007669"/>
    <property type="project" value="InterPro"/>
</dbReference>
<dbReference type="GO" id="GO:0003677">
    <property type="term" value="F:DNA binding"/>
    <property type="evidence" value="ECO:0007669"/>
    <property type="project" value="UniProtKB-KW"/>
</dbReference>
<dbReference type="SUPFAM" id="SSF46689">
    <property type="entry name" value="Homeodomain-like"/>
    <property type="match status" value="1"/>
</dbReference>
<dbReference type="EMBL" id="CP060436">
    <property type="protein sequence ID" value="QPM91533.1"/>
    <property type="molecule type" value="Genomic_DNA"/>
</dbReference>
<dbReference type="InterPro" id="IPR001347">
    <property type="entry name" value="SIS_dom"/>
</dbReference>
<name>A0A418SFU8_9RHOB</name>
<dbReference type="InterPro" id="IPR047640">
    <property type="entry name" value="RpiR-like"/>
</dbReference>
<accession>A0A418SFU8</accession>
<dbReference type="AlphaFoldDB" id="A0A418SFU8"/>
<dbReference type="InterPro" id="IPR035472">
    <property type="entry name" value="RpiR-like_SIS"/>
</dbReference>
<dbReference type="GO" id="GO:0097367">
    <property type="term" value="F:carbohydrate derivative binding"/>
    <property type="evidence" value="ECO:0007669"/>
    <property type="project" value="InterPro"/>
</dbReference>
<dbReference type="GO" id="GO:1901135">
    <property type="term" value="P:carbohydrate derivative metabolic process"/>
    <property type="evidence" value="ECO:0007669"/>
    <property type="project" value="InterPro"/>
</dbReference>
<keyword evidence="5" id="KW-1185">Reference proteome</keyword>
<dbReference type="OrthoDB" id="9814005at2"/>
<dbReference type="RefSeq" id="WP_119839528.1">
    <property type="nucleotide sequence ID" value="NZ_CP060436.1"/>
</dbReference>
<dbReference type="Gene3D" id="3.40.50.10490">
    <property type="entry name" value="Glucose-6-phosphate isomerase like protein, domain 1"/>
    <property type="match status" value="1"/>
</dbReference>
<dbReference type="PANTHER" id="PTHR30514">
    <property type="entry name" value="GLUCOKINASE"/>
    <property type="match status" value="1"/>
</dbReference>
<dbReference type="Gene3D" id="1.10.10.10">
    <property type="entry name" value="Winged helix-like DNA-binding domain superfamily/Winged helix DNA-binding domain"/>
    <property type="match status" value="1"/>
</dbReference>
<dbReference type="KEGG" id="palw:PSAL_027870"/>
<dbReference type="PANTHER" id="PTHR30514:SF1">
    <property type="entry name" value="HTH-TYPE TRANSCRIPTIONAL REGULATOR HEXR-RELATED"/>
    <property type="match status" value="1"/>
</dbReference>
<dbReference type="PROSITE" id="PS51464">
    <property type="entry name" value="SIS"/>
    <property type="match status" value="1"/>
</dbReference>
<evidence type="ECO:0000313" key="5">
    <source>
        <dbReference type="Proteomes" id="UP000283786"/>
    </source>
</evidence>
<dbReference type="InterPro" id="IPR000281">
    <property type="entry name" value="HTH_RpiR"/>
</dbReference>
<protein>
    <submittedName>
        <fullName evidence="4">HTH-type transcriptional regulator MurR</fullName>
    </submittedName>
</protein>
<dbReference type="SUPFAM" id="SSF53697">
    <property type="entry name" value="SIS domain"/>
    <property type="match status" value="1"/>
</dbReference>